<reference evidence="2" key="1">
    <citation type="journal article" date="2023" name="Plant J.">
        <title>Genome sequences and population genomics provide insights into the demographic history, inbreeding, and mutation load of two 'living fossil' tree species of Dipteronia.</title>
        <authorList>
            <person name="Feng Y."/>
            <person name="Comes H.P."/>
            <person name="Chen J."/>
            <person name="Zhu S."/>
            <person name="Lu R."/>
            <person name="Zhang X."/>
            <person name="Li P."/>
            <person name="Qiu J."/>
            <person name="Olsen K.M."/>
            <person name="Qiu Y."/>
        </authorList>
    </citation>
    <scope>NUCLEOTIDE SEQUENCE</scope>
    <source>
        <strain evidence="2">NBL</strain>
    </source>
</reference>
<comment type="caution">
    <text evidence="2">The sequence shown here is derived from an EMBL/GenBank/DDBJ whole genome shotgun (WGS) entry which is preliminary data.</text>
</comment>
<dbReference type="EMBL" id="JANJYJ010000006">
    <property type="protein sequence ID" value="KAK3206401.1"/>
    <property type="molecule type" value="Genomic_DNA"/>
</dbReference>
<sequence>MADIRSSGVTKSPVSSQGPAASSESYSSTALPPMSIAHHQYMTPGMAPVAV</sequence>
<dbReference type="AlphaFoldDB" id="A0AAE0AAK7"/>
<proteinExistence type="predicted"/>
<evidence type="ECO:0000313" key="3">
    <source>
        <dbReference type="Proteomes" id="UP001281410"/>
    </source>
</evidence>
<organism evidence="2 3">
    <name type="scientific">Dipteronia sinensis</name>
    <dbReference type="NCBI Taxonomy" id="43782"/>
    <lineage>
        <taxon>Eukaryota</taxon>
        <taxon>Viridiplantae</taxon>
        <taxon>Streptophyta</taxon>
        <taxon>Embryophyta</taxon>
        <taxon>Tracheophyta</taxon>
        <taxon>Spermatophyta</taxon>
        <taxon>Magnoliopsida</taxon>
        <taxon>eudicotyledons</taxon>
        <taxon>Gunneridae</taxon>
        <taxon>Pentapetalae</taxon>
        <taxon>rosids</taxon>
        <taxon>malvids</taxon>
        <taxon>Sapindales</taxon>
        <taxon>Sapindaceae</taxon>
        <taxon>Hippocastanoideae</taxon>
        <taxon>Acereae</taxon>
        <taxon>Dipteronia</taxon>
    </lineage>
</organism>
<name>A0AAE0AAK7_9ROSI</name>
<feature type="compositionally biased region" description="Polar residues" evidence="1">
    <location>
        <begin position="7"/>
        <end position="29"/>
    </location>
</feature>
<keyword evidence="3" id="KW-1185">Reference proteome</keyword>
<dbReference type="Proteomes" id="UP001281410">
    <property type="component" value="Unassembled WGS sequence"/>
</dbReference>
<evidence type="ECO:0000256" key="1">
    <source>
        <dbReference type="SAM" id="MobiDB-lite"/>
    </source>
</evidence>
<evidence type="ECO:0000313" key="2">
    <source>
        <dbReference type="EMBL" id="KAK3206401.1"/>
    </source>
</evidence>
<gene>
    <name evidence="2" type="ORF">Dsin_020447</name>
</gene>
<accession>A0AAE0AAK7</accession>
<protein>
    <submittedName>
        <fullName evidence="2">Uncharacterized protein</fullName>
    </submittedName>
</protein>
<feature type="region of interest" description="Disordered" evidence="1">
    <location>
        <begin position="1"/>
        <end position="29"/>
    </location>
</feature>